<keyword evidence="3" id="KW-1185">Reference proteome</keyword>
<feature type="chain" id="PRO_5011754027" evidence="1">
    <location>
        <begin position="23"/>
        <end position="241"/>
    </location>
</feature>
<proteinExistence type="predicted"/>
<keyword evidence="1" id="KW-0732">Signal</keyword>
<feature type="signal peptide" evidence="1">
    <location>
        <begin position="1"/>
        <end position="22"/>
    </location>
</feature>
<evidence type="ECO:0000313" key="2">
    <source>
        <dbReference type="EMBL" id="SEB34917.1"/>
    </source>
</evidence>
<dbReference type="RefSeq" id="WP_090325978.1">
    <property type="nucleotide sequence ID" value="NZ_FNSL01000001.1"/>
</dbReference>
<evidence type="ECO:0000256" key="1">
    <source>
        <dbReference type="SAM" id="SignalP"/>
    </source>
</evidence>
<name>A0A1H4ILJ5_9HYPH</name>
<dbReference type="Pfam" id="PF10016">
    <property type="entry name" value="DUF2259"/>
    <property type="match status" value="1"/>
</dbReference>
<dbReference type="InterPro" id="IPR018725">
    <property type="entry name" value="DUF2259_secreted"/>
</dbReference>
<reference evidence="3" key="1">
    <citation type="submission" date="2016-10" db="EMBL/GenBank/DDBJ databases">
        <authorList>
            <person name="Varghese N."/>
            <person name="Submissions S."/>
        </authorList>
    </citation>
    <scope>NUCLEOTIDE SEQUENCE [LARGE SCALE GENOMIC DNA]</scope>
    <source>
        <strain evidence="3">ES.061</strain>
    </source>
</reference>
<protein>
    <submittedName>
        <fullName evidence="2">Predicted secreted protein</fullName>
    </submittedName>
</protein>
<sequence length="241" mass="25366">MKHLPAIVCTAALLAASATAHAGDTASVEILGFSADGATFAFEEYGVQDGSGFAYANRYYIDTANDSFLPGTPIRVTVEQDGASVSDARAQAKTQAQSVISDTVLADNRGFTAGWNAVTEQSADPFRMAVSPRPVFPAIDSSLEFRLTELPMPDGAECYGFGEPAGFRLSRIATEPGAETALVHEDSTIPQSRGCPLGYGISGIQTFYPEGGASVFAVMIAVRKVGFEGPDHRFIAVTGRL</sequence>
<dbReference type="AlphaFoldDB" id="A0A1H4ILJ5"/>
<gene>
    <name evidence="2" type="ORF">SAMN05216452_0160</name>
</gene>
<dbReference type="EMBL" id="FNSL01000001">
    <property type="protein sequence ID" value="SEB34917.1"/>
    <property type="molecule type" value="Genomic_DNA"/>
</dbReference>
<organism evidence="2 3">
    <name type="scientific">Nitratireductor aquibiodomus</name>
    <dbReference type="NCBI Taxonomy" id="204799"/>
    <lineage>
        <taxon>Bacteria</taxon>
        <taxon>Pseudomonadati</taxon>
        <taxon>Pseudomonadota</taxon>
        <taxon>Alphaproteobacteria</taxon>
        <taxon>Hyphomicrobiales</taxon>
        <taxon>Phyllobacteriaceae</taxon>
        <taxon>Nitratireductor</taxon>
    </lineage>
</organism>
<dbReference type="Proteomes" id="UP000199064">
    <property type="component" value="Unassembled WGS sequence"/>
</dbReference>
<evidence type="ECO:0000313" key="3">
    <source>
        <dbReference type="Proteomes" id="UP000199064"/>
    </source>
</evidence>
<accession>A0A1H4ILJ5</accession>